<comment type="caution">
    <text evidence="2">The sequence shown here is derived from an EMBL/GenBank/DDBJ whole genome shotgun (WGS) entry which is preliminary data.</text>
</comment>
<sequence>MLEEKGVLFNLLRFLHKGLSLNRTRRLLRMRKDTFSILLKQAVELEVLIKKNGRYILSRKGEKFIRKNKPNLFRCNCNIGFKISKEILLKAKEYCKLRVVPNIEIDQCPTKPKDLAQRIAFMYENGDLNNKRILCIGDNDFASLLMFEIAKPKEVVVIDIDERVLDIIKKISEKQKWAIKTKKFDIRKFSQINYPKELKERFDVFQTDPPYTEVGFKYYIALGMVALKRKGTCYIVAPHMNLENWSDELLYEIEKFLLEYGFFITDIFPSFQTFLDKYGIISSIIRAERTNLIKEPFSALKQLNIDKFYTIR</sequence>
<name>A0A7C3WWP3_9BACT</name>
<dbReference type="CDD" id="cd02440">
    <property type="entry name" value="AdoMet_MTases"/>
    <property type="match status" value="1"/>
</dbReference>
<dbReference type="GO" id="GO:0006596">
    <property type="term" value="P:polyamine biosynthetic process"/>
    <property type="evidence" value="ECO:0007669"/>
    <property type="project" value="TreeGrafter"/>
</dbReference>
<dbReference type="Gene3D" id="3.40.50.150">
    <property type="entry name" value="Vaccinia Virus protein VP39"/>
    <property type="match status" value="1"/>
</dbReference>
<dbReference type="Pfam" id="PF01861">
    <property type="entry name" value="BpsA_C"/>
    <property type="match status" value="1"/>
</dbReference>
<dbReference type="InterPro" id="IPR002723">
    <property type="entry name" value="BpsA_C"/>
</dbReference>
<proteinExistence type="predicted"/>
<keyword evidence="2" id="KW-0489">Methyltransferase</keyword>
<dbReference type="InterPro" id="IPR051720">
    <property type="entry name" value="rRNA_MeTrfase/Polyamine_Synth"/>
</dbReference>
<accession>A0A7C3WWP3</accession>
<gene>
    <name evidence="2" type="ORF">ENV35_07865</name>
</gene>
<evidence type="ECO:0000259" key="1">
    <source>
        <dbReference type="Pfam" id="PF01861"/>
    </source>
</evidence>
<feature type="domain" description="N(4)-bis(aminopropyl)spermidine synthase C-terminal" evidence="1">
    <location>
        <begin position="86"/>
        <end position="283"/>
    </location>
</feature>
<evidence type="ECO:0000313" key="2">
    <source>
        <dbReference type="EMBL" id="HGB31771.1"/>
    </source>
</evidence>
<reference evidence="2" key="1">
    <citation type="journal article" date="2020" name="mSystems">
        <title>Genome- and Community-Level Interaction Insights into Carbon Utilization and Element Cycling Functions of Hydrothermarchaeota in Hydrothermal Sediment.</title>
        <authorList>
            <person name="Zhou Z."/>
            <person name="Liu Y."/>
            <person name="Xu W."/>
            <person name="Pan J."/>
            <person name="Luo Z.H."/>
            <person name="Li M."/>
        </authorList>
    </citation>
    <scope>NUCLEOTIDE SEQUENCE [LARGE SCALE GENOMIC DNA]</scope>
    <source>
        <strain evidence="2">SpSt-751</strain>
    </source>
</reference>
<dbReference type="InterPro" id="IPR029063">
    <property type="entry name" value="SAM-dependent_MTases_sf"/>
</dbReference>
<dbReference type="GO" id="GO:0008168">
    <property type="term" value="F:methyltransferase activity"/>
    <property type="evidence" value="ECO:0007669"/>
    <property type="project" value="UniProtKB-KW"/>
</dbReference>
<keyword evidence="2" id="KW-0808">Transferase</keyword>
<dbReference type="EMBL" id="DTGA01000207">
    <property type="protein sequence ID" value="HGB31771.1"/>
    <property type="molecule type" value="Genomic_DNA"/>
</dbReference>
<dbReference type="SUPFAM" id="SSF53335">
    <property type="entry name" value="S-adenosyl-L-methionine-dependent methyltransferases"/>
    <property type="match status" value="1"/>
</dbReference>
<dbReference type="PANTHER" id="PTHR23290:SF0">
    <property type="entry name" value="RRNA N6-ADENOSINE-METHYLTRANSFERASE METTL5"/>
    <property type="match status" value="1"/>
</dbReference>
<protein>
    <submittedName>
        <fullName evidence="2">Putative methyltransferase</fullName>
    </submittedName>
</protein>
<dbReference type="AlphaFoldDB" id="A0A7C3WWP3"/>
<dbReference type="PANTHER" id="PTHR23290">
    <property type="entry name" value="RRNA N6-ADENOSINE-METHYLTRANSFERASE METTL5"/>
    <property type="match status" value="1"/>
</dbReference>
<organism evidence="2">
    <name type="scientific">Dictyoglomus turgidum</name>
    <dbReference type="NCBI Taxonomy" id="513050"/>
    <lineage>
        <taxon>Bacteria</taxon>
        <taxon>Pseudomonadati</taxon>
        <taxon>Dictyoglomota</taxon>
        <taxon>Dictyoglomia</taxon>
        <taxon>Dictyoglomales</taxon>
        <taxon>Dictyoglomaceae</taxon>
        <taxon>Dictyoglomus</taxon>
    </lineage>
</organism>
<dbReference type="GO" id="GO:0032259">
    <property type="term" value="P:methylation"/>
    <property type="evidence" value="ECO:0007669"/>
    <property type="project" value="UniProtKB-KW"/>
</dbReference>